<feature type="transmembrane region" description="Helical" evidence="1">
    <location>
        <begin position="473"/>
        <end position="493"/>
    </location>
</feature>
<feature type="transmembrane region" description="Helical" evidence="1">
    <location>
        <begin position="535"/>
        <end position="555"/>
    </location>
</feature>
<dbReference type="Proteomes" id="UP000055702">
    <property type="component" value="Unassembled WGS sequence"/>
</dbReference>
<feature type="transmembrane region" description="Helical" evidence="1">
    <location>
        <begin position="505"/>
        <end position="523"/>
    </location>
</feature>
<dbReference type="PANTHER" id="PTHR48465:SF1">
    <property type="entry name" value="PROTEIN SSUH2 HOMOLOG"/>
    <property type="match status" value="1"/>
</dbReference>
<keyword evidence="1" id="KW-0472">Membrane</keyword>
<protein>
    <recommendedName>
        <fullName evidence="4">CR-type domain-containing protein</fullName>
    </recommendedName>
</protein>
<reference evidence="2 3" key="1">
    <citation type="submission" date="2016-01" db="EMBL/GenBank/DDBJ databases">
        <title>Draft genome of the antarctic isolate Shewanella frigidimarina Ag06-30.</title>
        <authorList>
            <person name="Parmeciano Di Noto G."/>
            <person name="Vazquez S."/>
            <person name="Mac Cormack W."/>
            <person name="Iriarte A."/>
            <person name="Quiroga C."/>
        </authorList>
    </citation>
    <scope>NUCLEOTIDE SEQUENCE [LARGE SCALE GENOMIC DNA]</scope>
    <source>
        <strain evidence="2 3">Ag06-30</strain>
    </source>
</reference>
<name>A0A106C0X7_SHEFR</name>
<keyword evidence="1" id="KW-1133">Transmembrane helix</keyword>
<dbReference type="EMBL" id="LRDC01000016">
    <property type="protein sequence ID" value="KVX02237.1"/>
    <property type="molecule type" value="Genomic_DNA"/>
</dbReference>
<sequence>MSKLEQFQRFIRNNGKDLTGVDVPVILSNEQTKQPQLKFTFGWTIEVGVSQHEHGSYCPNGIQSGSASNARDYAHDKAKEYASGQNSLFNDRFLNILGPDIASNFLIRNRDLKSAPETYVGSKVCYNCSGSGSQSCSNCHGSGKNSCTGCSGSGRISVSRFDSHNNRTVYTTESCSSCWGSGKKTCYTCNGSGSVTCNTCNGGGYLYYSYTIDGDAKRSTKWAYNSNDYHEWTSEFVKNNGLDLVYHLTEIAEVDVEGSLDGCTFIYAFTAKLPTLQFTATVDKVDTTMCFAGKNDTTHNAGGVYDPAVWLVAQKMTGNDQETDKEVLATPAIKDIIEAHTTKTQIALLTENWVSKEINDAVISNYQHLVTTLKKQSVKGIAPNMFLSLIKYTYLFFTLGMLIALLFPSFAAETSHRMSVSQVPEWIMALLMMKFGLFGLPAYVNYVFVFGLLWLSYKSVKKWYWKNIGKTKIWLLAISITLLLPHIAFSFYYNTLELLRHSPTIASSLVSGSLLVGIYLLIWGVKKPKRWYGKLFGLLAGLGIYCAIQYGLYVINPTYGFVVDHTHYAQEVTKQLTSALDFMKHNIFEWGLLSISFTYFLTRRRFWLKAKTMVADYDSPVLLKSMNMDK</sequence>
<feature type="transmembrane region" description="Helical" evidence="1">
    <location>
        <begin position="431"/>
        <end position="453"/>
    </location>
</feature>
<dbReference type="InterPro" id="IPR052789">
    <property type="entry name" value="SSUH2_homolog"/>
</dbReference>
<keyword evidence="1" id="KW-0812">Transmembrane</keyword>
<evidence type="ECO:0000313" key="2">
    <source>
        <dbReference type="EMBL" id="KVX02237.1"/>
    </source>
</evidence>
<organism evidence="2">
    <name type="scientific">Shewanella frigidimarina</name>
    <dbReference type="NCBI Taxonomy" id="56812"/>
    <lineage>
        <taxon>Bacteria</taxon>
        <taxon>Pseudomonadati</taxon>
        <taxon>Pseudomonadota</taxon>
        <taxon>Gammaproteobacteria</taxon>
        <taxon>Alteromonadales</taxon>
        <taxon>Shewanellaceae</taxon>
        <taxon>Shewanella</taxon>
    </lineage>
</organism>
<dbReference type="SUPFAM" id="SSF48695">
    <property type="entry name" value="Multiheme cytochromes"/>
    <property type="match status" value="1"/>
</dbReference>
<dbReference type="AlphaFoldDB" id="A0A106C0X7"/>
<evidence type="ECO:0008006" key="4">
    <source>
        <dbReference type="Google" id="ProtNLM"/>
    </source>
</evidence>
<dbReference type="InterPro" id="IPR001305">
    <property type="entry name" value="HSP_DnaJ_Cys-rich_dom"/>
</dbReference>
<gene>
    <name evidence="2" type="ORF">AWJ07_15605</name>
</gene>
<dbReference type="InterPro" id="IPR036280">
    <property type="entry name" value="Multihaem_cyt_sf"/>
</dbReference>
<accession>A0A106C0X7</accession>
<proteinExistence type="predicted"/>
<evidence type="ECO:0000313" key="3">
    <source>
        <dbReference type="Proteomes" id="UP000055702"/>
    </source>
</evidence>
<comment type="caution">
    <text evidence="2">The sequence shown here is derived from an EMBL/GenBank/DDBJ whole genome shotgun (WGS) entry which is preliminary data.</text>
</comment>
<dbReference type="GO" id="GO:0051082">
    <property type="term" value="F:unfolded protein binding"/>
    <property type="evidence" value="ECO:0007669"/>
    <property type="project" value="InterPro"/>
</dbReference>
<feature type="transmembrane region" description="Helical" evidence="1">
    <location>
        <begin position="587"/>
        <end position="602"/>
    </location>
</feature>
<dbReference type="RefSeq" id="WP_059745585.1">
    <property type="nucleotide sequence ID" value="NZ_LRDC01000016.1"/>
</dbReference>
<dbReference type="PANTHER" id="PTHR48465">
    <property type="entry name" value="PROTEIN SSUH2 HOMOLOG"/>
    <property type="match status" value="1"/>
</dbReference>
<feature type="transmembrane region" description="Helical" evidence="1">
    <location>
        <begin position="392"/>
        <end position="411"/>
    </location>
</feature>
<dbReference type="GO" id="GO:0031072">
    <property type="term" value="F:heat shock protein binding"/>
    <property type="evidence" value="ECO:0007669"/>
    <property type="project" value="InterPro"/>
</dbReference>
<evidence type="ECO:0000256" key="1">
    <source>
        <dbReference type="SAM" id="Phobius"/>
    </source>
</evidence>
<dbReference type="CDD" id="cd10719">
    <property type="entry name" value="DnaJ_zf"/>
    <property type="match status" value="1"/>
</dbReference>